<dbReference type="PROSITE" id="PS50900">
    <property type="entry name" value="PLAC"/>
    <property type="match status" value="1"/>
</dbReference>
<dbReference type="Pfam" id="PF19030">
    <property type="entry name" value="TSP1_ADAMTS"/>
    <property type="match status" value="4"/>
</dbReference>
<organism evidence="7 8">
    <name type="scientific">Priapulus caudatus</name>
    <name type="common">Priapulid worm</name>
    <dbReference type="NCBI Taxonomy" id="37621"/>
    <lineage>
        <taxon>Eukaryota</taxon>
        <taxon>Metazoa</taxon>
        <taxon>Ecdysozoa</taxon>
        <taxon>Scalidophora</taxon>
        <taxon>Priapulida</taxon>
        <taxon>Priapulimorpha</taxon>
        <taxon>Priapulimorphida</taxon>
        <taxon>Priapulidae</taxon>
        <taxon>Priapulus</taxon>
    </lineage>
</organism>
<dbReference type="InterPro" id="IPR036383">
    <property type="entry name" value="TSP1_rpt_sf"/>
</dbReference>
<dbReference type="GeneID" id="106812211"/>
<evidence type="ECO:0000256" key="2">
    <source>
        <dbReference type="ARBA" id="ARBA00022525"/>
    </source>
</evidence>
<feature type="region of interest" description="Disordered" evidence="5">
    <location>
        <begin position="87"/>
        <end position="127"/>
    </location>
</feature>
<evidence type="ECO:0000313" key="8">
    <source>
        <dbReference type="RefSeq" id="XP_014671520.1"/>
    </source>
</evidence>
<dbReference type="InterPro" id="IPR000884">
    <property type="entry name" value="TSP1_rpt"/>
</dbReference>
<feature type="compositionally biased region" description="Basic and acidic residues" evidence="5">
    <location>
        <begin position="87"/>
        <end position="97"/>
    </location>
</feature>
<dbReference type="PROSITE" id="PS50092">
    <property type="entry name" value="TSP1"/>
    <property type="match status" value="4"/>
</dbReference>
<evidence type="ECO:0000256" key="3">
    <source>
        <dbReference type="ARBA" id="ARBA00022729"/>
    </source>
</evidence>
<evidence type="ECO:0000256" key="1">
    <source>
        <dbReference type="ARBA" id="ARBA00004613"/>
    </source>
</evidence>
<dbReference type="Proteomes" id="UP000695022">
    <property type="component" value="Unplaced"/>
</dbReference>
<dbReference type="Gene3D" id="2.20.100.10">
    <property type="entry name" value="Thrombospondin type-1 (TSP1) repeat"/>
    <property type="match status" value="4"/>
</dbReference>
<gene>
    <name evidence="8" type="primary">LOC106812211</name>
</gene>
<evidence type="ECO:0000259" key="6">
    <source>
        <dbReference type="PROSITE" id="PS50900"/>
    </source>
</evidence>
<feature type="compositionally biased region" description="Acidic residues" evidence="5">
    <location>
        <begin position="104"/>
        <end position="114"/>
    </location>
</feature>
<dbReference type="SMART" id="SM00209">
    <property type="entry name" value="TSP1"/>
    <property type="match status" value="5"/>
</dbReference>
<keyword evidence="7" id="KW-1185">Reference proteome</keyword>
<accession>A0ABM1EH49</accession>
<dbReference type="InterPro" id="IPR010909">
    <property type="entry name" value="PLAC"/>
</dbReference>
<evidence type="ECO:0000313" key="7">
    <source>
        <dbReference type="Proteomes" id="UP000695022"/>
    </source>
</evidence>
<keyword evidence="3" id="KW-0732">Signal</keyword>
<name>A0ABM1EH49_PRICU</name>
<feature type="region of interest" description="Disordered" evidence="5">
    <location>
        <begin position="1"/>
        <end position="34"/>
    </location>
</feature>
<evidence type="ECO:0000256" key="5">
    <source>
        <dbReference type="SAM" id="MobiDB-lite"/>
    </source>
</evidence>
<proteinExistence type="predicted"/>
<dbReference type="InterPro" id="IPR050439">
    <property type="entry name" value="ADAMTS_ADAMTS-like"/>
</dbReference>
<protein>
    <submittedName>
        <fullName evidence="8">ADAMTS-like protein 2</fullName>
    </submittedName>
</protein>
<keyword evidence="4" id="KW-0677">Repeat</keyword>
<evidence type="ECO:0000256" key="4">
    <source>
        <dbReference type="ARBA" id="ARBA00022737"/>
    </source>
</evidence>
<sequence length="503" mass="55849">MSRNVTPHVRDRISSDVTPYDSDRTSSESSFDDTVTSLLATSPSPGYREPHLVHVSHRPIFVHEEEQNQPTFVRQSLIDGERFRMTEYDKDREREGPGARLSLDSDDVGGDNVDDSAVGGGEQTNVLSPESVTSDAAFTTVAVITDEPAFTWRVVGYSECSVTCTSESAYNAVRVFKFANYVHVWVTGLWSQCSRTCGDGEQYRSLRCWRMLAPGFDSTVHAELCGEERPRTVRACSLAKCGPLWETTTWSQCSVPCGHGEQTRDARCSTTGDESCDPDTRPVSRRICSDGDCVSHWTVTEWSTCRRACELRRRSVSCRDTDGKTQPPQQCDQDSMPLSVSICGNHANCPAMWVPQKWSQCSAQCGEGVIRQQIICGGLVAGVLKEFPADACKHLPPKPENVRSCTVRPCDPRWYSTQWSECSTSCGPGVSVREVRCYESNRPSSGCPPDQKPDVTRECSLADCPDIGVECKDDPNAKCALVEQVNLCEHWYYKKACCRTCTR</sequence>
<keyword evidence="2" id="KW-0964">Secreted</keyword>
<comment type="subcellular location">
    <subcellularLocation>
        <location evidence="1">Secreted</location>
    </subcellularLocation>
</comment>
<dbReference type="RefSeq" id="XP_014671520.1">
    <property type="nucleotide sequence ID" value="XM_014816034.1"/>
</dbReference>
<dbReference type="PANTHER" id="PTHR13723:SF281">
    <property type="entry name" value="PAPILIN"/>
    <property type="match status" value="1"/>
</dbReference>
<feature type="domain" description="PLAC" evidence="6">
    <location>
        <begin position="467"/>
        <end position="503"/>
    </location>
</feature>
<dbReference type="Pfam" id="PF08686">
    <property type="entry name" value="PLAC"/>
    <property type="match status" value="1"/>
</dbReference>
<dbReference type="SUPFAM" id="SSF82895">
    <property type="entry name" value="TSP-1 type 1 repeat"/>
    <property type="match status" value="4"/>
</dbReference>
<dbReference type="PANTHER" id="PTHR13723">
    <property type="entry name" value="ADAMTS A DISINTEGRIN AND METALLOPROTEASE WITH THROMBOSPONDIN MOTIFS PROTEASE"/>
    <property type="match status" value="1"/>
</dbReference>
<reference evidence="8" key="1">
    <citation type="submission" date="2025-08" db="UniProtKB">
        <authorList>
            <consortium name="RefSeq"/>
        </authorList>
    </citation>
    <scope>IDENTIFICATION</scope>
</reference>